<evidence type="ECO:0000256" key="1">
    <source>
        <dbReference type="ARBA" id="ARBA00007905"/>
    </source>
</evidence>
<dbReference type="PIRSF" id="PIRSF000097">
    <property type="entry name" value="AKR"/>
    <property type="match status" value="1"/>
</dbReference>
<dbReference type="STRING" id="1130080.SAMN04488113_102132"/>
<name>A0A1H6RGH9_9LACT</name>
<evidence type="ECO:0000256" key="6">
    <source>
        <dbReference type="PIRSR" id="PIRSR000097-3"/>
    </source>
</evidence>
<protein>
    <submittedName>
        <fullName evidence="8">Aldo/keto reductase</fullName>
    </submittedName>
</protein>
<gene>
    <name evidence="8" type="ORF">SAMN04488113_102132</name>
</gene>
<reference evidence="9" key="1">
    <citation type="submission" date="2016-10" db="EMBL/GenBank/DDBJ databases">
        <authorList>
            <person name="Varghese N."/>
            <person name="Submissions S."/>
        </authorList>
    </citation>
    <scope>NUCLEOTIDE SEQUENCE [LARGE SCALE GENOMIC DNA]</scope>
    <source>
        <strain evidence="9">DSM 25751</strain>
    </source>
</reference>
<keyword evidence="3" id="KW-0560">Oxidoreductase</keyword>
<feature type="domain" description="NADP-dependent oxidoreductase" evidence="7">
    <location>
        <begin position="2"/>
        <end position="230"/>
    </location>
</feature>
<evidence type="ECO:0000256" key="3">
    <source>
        <dbReference type="ARBA" id="ARBA00023002"/>
    </source>
</evidence>
<comment type="similarity">
    <text evidence="1">Belongs to the aldo/keto reductase family.</text>
</comment>
<dbReference type="InterPro" id="IPR023210">
    <property type="entry name" value="NADP_OxRdtase_dom"/>
</dbReference>
<evidence type="ECO:0000313" key="9">
    <source>
        <dbReference type="Proteomes" id="UP000198564"/>
    </source>
</evidence>
<dbReference type="PROSITE" id="PS00062">
    <property type="entry name" value="ALDOKETO_REDUCTASE_2"/>
    <property type="match status" value="1"/>
</dbReference>
<evidence type="ECO:0000256" key="5">
    <source>
        <dbReference type="PIRSR" id="PIRSR000097-2"/>
    </source>
</evidence>
<dbReference type="AlphaFoldDB" id="A0A1H6RGH9"/>
<evidence type="ECO:0000256" key="4">
    <source>
        <dbReference type="PIRSR" id="PIRSR000097-1"/>
    </source>
</evidence>
<dbReference type="EMBL" id="FNYW01000002">
    <property type="protein sequence ID" value="SEI53556.1"/>
    <property type="molecule type" value="Genomic_DNA"/>
</dbReference>
<dbReference type="Pfam" id="PF00248">
    <property type="entry name" value="Aldo_ket_red"/>
    <property type="match status" value="1"/>
</dbReference>
<dbReference type="InterPro" id="IPR018170">
    <property type="entry name" value="Aldo/ket_reductase_CS"/>
</dbReference>
<dbReference type="Proteomes" id="UP000198564">
    <property type="component" value="Unassembled WGS sequence"/>
</dbReference>
<evidence type="ECO:0000259" key="7">
    <source>
        <dbReference type="Pfam" id="PF00248"/>
    </source>
</evidence>
<feature type="active site" description="Proton donor" evidence="4">
    <location>
        <position position="18"/>
    </location>
</feature>
<dbReference type="PANTHER" id="PTHR43827:SF3">
    <property type="entry name" value="NADP-DEPENDENT OXIDOREDUCTASE DOMAIN-CONTAINING PROTEIN"/>
    <property type="match status" value="1"/>
</dbReference>
<dbReference type="InterPro" id="IPR020471">
    <property type="entry name" value="AKR"/>
</dbReference>
<proteinExistence type="inferred from homology"/>
<dbReference type="InterPro" id="IPR036812">
    <property type="entry name" value="NAD(P)_OxRdtase_dom_sf"/>
</dbReference>
<evidence type="ECO:0000313" key="8">
    <source>
        <dbReference type="EMBL" id="SEI53556.1"/>
    </source>
</evidence>
<feature type="site" description="Lowers pKa of active site Tyr" evidence="6">
    <location>
        <position position="47"/>
    </location>
</feature>
<dbReference type="GO" id="GO:0016616">
    <property type="term" value="F:oxidoreductase activity, acting on the CH-OH group of donors, NAD or NADP as acceptor"/>
    <property type="evidence" value="ECO:0007669"/>
    <property type="project" value="UniProtKB-ARBA"/>
</dbReference>
<accession>A0A1H6RGH9</accession>
<keyword evidence="9" id="KW-1185">Reference proteome</keyword>
<dbReference type="CDD" id="cd19071">
    <property type="entry name" value="AKR_AKR1-5-like"/>
    <property type="match status" value="1"/>
</dbReference>
<dbReference type="PANTHER" id="PTHR43827">
    <property type="entry name" value="2,5-DIKETO-D-GLUCONIC ACID REDUCTASE"/>
    <property type="match status" value="1"/>
</dbReference>
<dbReference type="SUPFAM" id="SSF51430">
    <property type="entry name" value="NAD(P)-linked oxidoreductase"/>
    <property type="match status" value="1"/>
</dbReference>
<feature type="binding site" evidence="5">
    <location>
        <position position="80"/>
    </location>
    <ligand>
        <name>substrate</name>
    </ligand>
</feature>
<dbReference type="PRINTS" id="PR00069">
    <property type="entry name" value="ALDKETRDTASE"/>
</dbReference>
<sequence length="231" mass="26141">MTDALNSGYRFIDTSPNYDNEEHVGKGIHHALNDGTIKWEDLFVLTKIEREDMSVDGVEKSLDENLERLQLDYIDLLIIHAPATEDSVNIDTWKGLDAVRNSKKVKSIGVSNFSTDELRSLMDKATVRPVINQVRFSPGNVDWETKDCCDSQSILTMAYSPLKKGKLDSDVIQKLAEKYEKAPQQIALRWTIEVGTISIPRSGNPDHIKENIDIFDFSLTDEEVQDIKNLS</sequence>
<dbReference type="Gene3D" id="3.20.20.100">
    <property type="entry name" value="NADP-dependent oxidoreductase domain"/>
    <property type="match status" value="1"/>
</dbReference>
<evidence type="ECO:0000256" key="2">
    <source>
        <dbReference type="ARBA" id="ARBA00022857"/>
    </source>
</evidence>
<organism evidence="8 9">
    <name type="scientific">Alkalibacterium gilvum</name>
    <dbReference type="NCBI Taxonomy" id="1130080"/>
    <lineage>
        <taxon>Bacteria</taxon>
        <taxon>Bacillati</taxon>
        <taxon>Bacillota</taxon>
        <taxon>Bacilli</taxon>
        <taxon>Lactobacillales</taxon>
        <taxon>Carnobacteriaceae</taxon>
        <taxon>Alkalibacterium</taxon>
    </lineage>
</organism>
<keyword evidence="2" id="KW-0521">NADP</keyword>